<feature type="domain" description="Penicillin-binding protein transpeptidase" evidence="3">
    <location>
        <begin position="197"/>
        <end position="517"/>
    </location>
</feature>
<evidence type="ECO:0000259" key="4">
    <source>
        <dbReference type="Pfam" id="PF21922"/>
    </source>
</evidence>
<dbReference type="PANTHER" id="PTHR30627:SF24">
    <property type="entry name" value="PENICILLIN-BINDING PROTEIN 4B"/>
    <property type="match status" value="1"/>
</dbReference>
<dbReference type="SUPFAM" id="SSF56601">
    <property type="entry name" value="beta-lactamase/transpeptidase-like"/>
    <property type="match status" value="1"/>
</dbReference>
<evidence type="ECO:0000256" key="1">
    <source>
        <dbReference type="SAM" id="MobiDB-lite"/>
    </source>
</evidence>
<protein>
    <submittedName>
        <fullName evidence="5">Penicillin-binding protein A</fullName>
    </submittedName>
</protein>
<proteinExistence type="predicted"/>
<keyword evidence="2" id="KW-1133">Transmembrane helix</keyword>
<keyword evidence="2" id="KW-0812">Transmembrane</keyword>
<evidence type="ECO:0000313" key="5">
    <source>
        <dbReference type="EMBL" id="CUO10839.1"/>
    </source>
</evidence>
<keyword evidence="2" id="KW-0472">Membrane</keyword>
<dbReference type="RefSeq" id="WP_055259882.1">
    <property type="nucleotide sequence ID" value="NZ_BCMV01000050.1"/>
</dbReference>
<comment type="caution">
    <text evidence="5">The sequence shown here is derived from an EMBL/GenBank/DDBJ whole genome shotgun (WGS) entry which is preliminary data.</text>
</comment>
<dbReference type="EMBL" id="CYZR01000006">
    <property type="protein sequence ID" value="CUO10839.1"/>
    <property type="molecule type" value="Genomic_DNA"/>
</dbReference>
<dbReference type="PANTHER" id="PTHR30627">
    <property type="entry name" value="PEPTIDOGLYCAN D,D-TRANSPEPTIDASE"/>
    <property type="match status" value="1"/>
</dbReference>
<feature type="region of interest" description="Disordered" evidence="1">
    <location>
        <begin position="1"/>
        <end position="35"/>
    </location>
</feature>
<feature type="compositionally biased region" description="Basic and acidic residues" evidence="1">
    <location>
        <begin position="1"/>
        <end position="31"/>
    </location>
</feature>
<dbReference type="Pfam" id="PF21922">
    <property type="entry name" value="PBP_dimer_2"/>
    <property type="match status" value="1"/>
</dbReference>
<feature type="region of interest" description="Disordered" evidence="1">
    <location>
        <begin position="531"/>
        <end position="574"/>
    </location>
</feature>
<dbReference type="Gene3D" id="3.90.1310.10">
    <property type="entry name" value="Penicillin-binding protein 2a (Domain 2)"/>
    <property type="match status" value="1"/>
</dbReference>
<accession>A0ABP2AU33</accession>
<feature type="domain" description="Penicillin binding protein A dimerisation" evidence="4">
    <location>
        <begin position="89"/>
        <end position="157"/>
    </location>
</feature>
<dbReference type="Proteomes" id="UP000095488">
    <property type="component" value="Unassembled WGS sequence"/>
</dbReference>
<dbReference type="InterPro" id="IPR050515">
    <property type="entry name" value="Beta-lactam/transpept"/>
</dbReference>
<gene>
    <name evidence="5" type="primary">pbpA_3</name>
    <name evidence="5" type="ORF">ERS852473_01927</name>
</gene>
<sequence length="574" mass="61827">MNDKENKNPNDLNKADTKQKKKDNGKNEKKTLNSQEKSSSNIKRIMIIFFILLIGLISYIAYFGVIKDPTIYNKTNNTAKLATEHKVVRGNIYDTFGQVLAQTNVNGAEQSIYYPFGRATSAVVGYVSSVYGTSGLESTYNKELSTYTSDTSIWDDFNIFKLFKDRAKKEYGDNVYTTIDAQLQEVAYKELSQYKAGAVVAIDPKTGAVLASVSYPDFDPNNLNTSMKKDEQTGDGLFFDRATQGLLAPGSTFKMVTMTSGLENIPGLGNQTFNDPGYIQLGDYKLTDEGSTNWGTLTLNGALSVSSNVVFGGIIAVELGNAKLKATAEAFGFNQNIPTVGFSLAQSQFPTYSENQEADIAMSGMGQAQDLATPTEMALIAGTIANNGVMMRPYLVDKVVASDGKTVEQTSVEAYRTVMSQDIAKRDQEAMDFVVKQRVDPSDGPPYIGDWNEWPEFDHIPDAGAKTGAAQTGANGDSVDSWFAGYSGDTIAVAVVVQDTSPEDAIAGHIAGAVMNTYLKQLGIIPDDVDNTTNEGSGDMVSGKLTVTSDPTNGSKTANTMNTSSANDNVIPTS</sequence>
<dbReference type="Pfam" id="PF00905">
    <property type="entry name" value="Transpeptidase"/>
    <property type="match status" value="1"/>
</dbReference>
<dbReference type="InterPro" id="IPR012338">
    <property type="entry name" value="Beta-lactam/transpept-like"/>
</dbReference>
<feature type="compositionally biased region" description="Polar residues" evidence="1">
    <location>
        <begin position="545"/>
        <end position="574"/>
    </location>
</feature>
<dbReference type="InterPro" id="IPR001460">
    <property type="entry name" value="PCN-bd_Tpept"/>
</dbReference>
<reference evidence="5 6" key="1">
    <citation type="submission" date="2015-09" db="EMBL/GenBank/DDBJ databases">
        <authorList>
            <consortium name="Pathogen Informatics"/>
            <person name="Wu L."/>
            <person name="Ma J."/>
        </authorList>
    </citation>
    <scope>NUCLEOTIDE SEQUENCE [LARGE SCALE GENOMIC DNA]</scope>
    <source>
        <strain evidence="5 6">2789STDY5834858</strain>
    </source>
</reference>
<organism evidence="5 6">
    <name type="scientific">Sarcina ventriculi</name>
    <name type="common">Clostridium ventriculi</name>
    <dbReference type="NCBI Taxonomy" id="1267"/>
    <lineage>
        <taxon>Bacteria</taxon>
        <taxon>Bacillati</taxon>
        <taxon>Bacillota</taxon>
        <taxon>Clostridia</taxon>
        <taxon>Eubacteriales</taxon>
        <taxon>Clostridiaceae</taxon>
        <taxon>Sarcina</taxon>
    </lineage>
</organism>
<keyword evidence="6" id="KW-1185">Reference proteome</keyword>
<evidence type="ECO:0000256" key="2">
    <source>
        <dbReference type="SAM" id="Phobius"/>
    </source>
</evidence>
<name>A0ABP2AU33_SARVE</name>
<evidence type="ECO:0000259" key="3">
    <source>
        <dbReference type="Pfam" id="PF00905"/>
    </source>
</evidence>
<dbReference type="Gene3D" id="3.40.710.10">
    <property type="entry name" value="DD-peptidase/beta-lactamase superfamily"/>
    <property type="match status" value="1"/>
</dbReference>
<evidence type="ECO:0000313" key="6">
    <source>
        <dbReference type="Proteomes" id="UP000095488"/>
    </source>
</evidence>
<feature type="transmembrane region" description="Helical" evidence="2">
    <location>
        <begin position="45"/>
        <end position="65"/>
    </location>
</feature>
<dbReference type="InterPro" id="IPR054120">
    <property type="entry name" value="PBPA_dimer"/>
</dbReference>